<accession>A0ABW3B0Z7</accession>
<feature type="transmembrane region" description="Helical" evidence="1">
    <location>
        <begin position="158"/>
        <end position="179"/>
    </location>
</feature>
<name>A0ABW3B0Z7_9FLAO</name>
<keyword evidence="1" id="KW-1133">Transmembrane helix</keyword>
<keyword evidence="3" id="KW-1185">Reference proteome</keyword>
<comment type="caution">
    <text evidence="2">The sequence shown here is derived from an EMBL/GenBank/DDBJ whole genome shotgun (WGS) entry which is preliminary data.</text>
</comment>
<sequence>MKTFEKIIRNHLQGRKVLLLFIVANIVYVLMLTVTIPNVMEHTEGMKLLDMMPMGYDSEYVNTLFSTLGQTGRNTYLYLQIPIDMVYPLLFGISFSLLLAYFLNKLKKLKTPFLYLCLLPILAATADYAENIGIITLLNHYPEISKNTIMITNSFCLLKSSFTTLSFVVLIFILLTLGIKSFRKLKSSSA</sequence>
<keyword evidence="1" id="KW-0472">Membrane</keyword>
<evidence type="ECO:0000313" key="3">
    <source>
        <dbReference type="Proteomes" id="UP001597012"/>
    </source>
</evidence>
<organism evidence="2 3">
    <name type="scientific">Maribacter chungangensis</name>
    <dbReference type="NCBI Taxonomy" id="1069117"/>
    <lineage>
        <taxon>Bacteria</taxon>
        <taxon>Pseudomonadati</taxon>
        <taxon>Bacteroidota</taxon>
        <taxon>Flavobacteriia</taxon>
        <taxon>Flavobacteriales</taxon>
        <taxon>Flavobacteriaceae</taxon>
        <taxon>Maribacter</taxon>
    </lineage>
</organism>
<dbReference type="RefSeq" id="WP_379932018.1">
    <property type="nucleotide sequence ID" value="NZ_JBHTHY010000003.1"/>
</dbReference>
<feature type="transmembrane region" description="Helical" evidence="1">
    <location>
        <begin position="85"/>
        <end position="103"/>
    </location>
</feature>
<dbReference type="EMBL" id="JBHTHY010000003">
    <property type="protein sequence ID" value="MFD0796289.1"/>
    <property type="molecule type" value="Genomic_DNA"/>
</dbReference>
<gene>
    <name evidence="2" type="ORF">ACFQZJ_02365</name>
</gene>
<protein>
    <submittedName>
        <fullName evidence="2">Uncharacterized protein</fullName>
    </submittedName>
</protein>
<evidence type="ECO:0000313" key="2">
    <source>
        <dbReference type="EMBL" id="MFD0796289.1"/>
    </source>
</evidence>
<keyword evidence="1" id="KW-0812">Transmembrane</keyword>
<feature type="transmembrane region" description="Helical" evidence="1">
    <location>
        <begin position="17"/>
        <end position="40"/>
    </location>
</feature>
<proteinExistence type="predicted"/>
<reference evidence="3" key="1">
    <citation type="journal article" date="2019" name="Int. J. Syst. Evol. Microbiol.">
        <title>The Global Catalogue of Microorganisms (GCM) 10K type strain sequencing project: providing services to taxonomists for standard genome sequencing and annotation.</title>
        <authorList>
            <consortium name="The Broad Institute Genomics Platform"/>
            <consortium name="The Broad Institute Genome Sequencing Center for Infectious Disease"/>
            <person name="Wu L."/>
            <person name="Ma J."/>
        </authorList>
    </citation>
    <scope>NUCLEOTIDE SEQUENCE [LARGE SCALE GENOMIC DNA]</scope>
    <source>
        <strain evidence="3">CCUG 61948</strain>
    </source>
</reference>
<feature type="transmembrane region" description="Helical" evidence="1">
    <location>
        <begin position="115"/>
        <end position="138"/>
    </location>
</feature>
<dbReference type="Proteomes" id="UP001597012">
    <property type="component" value="Unassembled WGS sequence"/>
</dbReference>
<evidence type="ECO:0000256" key="1">
    <source>
        <dbReference type="SAM" id="Phobius"/>
    </source>
</evidence>